<gene>
    <name evidence="9 10 11" type="primary">LOC106051719</name>
</gene>
<sequence>MNAQSNQGPAPVYVVVSPGPNMPPNQGTQPASGPQNMNNMASQQSRLQKFPFDVLKSVSIEVTLVLSILVTLLGFLPTGVVALVFSLLSLSEYKTGNMAKAKEYCNIAQIWIVITVIICILLWFSIIIMFIMTFLFFKQSYEDSMTRINMGQFEPPEGR</sequence>
<evidence type="ECO:0000256" key="1">
    <source>
        <dbReference type="ARBA" id="ARBA00004370"/>
    </source>
</evidence>
<dbReference type="InterPro" id="IPR007593">
    <property type="entry name" value="CD225/Dispanin_fam"/>
</dbReference>
<feature type="transmembrane region" description="Helical" evidence="7">
    <location>
        <begin position="64"/>
        <end position="90"/>
    </location>
</feature>
<evidence type="ECO:0000256" key="2">
    <source>
        <dbReference type="ARBA" id="ARBA00006843"/>
    </source>
</evidence>
<keyword evidence="5 7" id="KW-0472">Membrane</keyword>
<feature type="region of interest" description="Disordered" evidence="6">
    <location>
        <begin position="17"/>
        <end position="38"/>
    </location>
</feature>
<evidence type="ECO:0000313" key="8">
    <source>
        <dbReference type="Proteomes" id="UP001165740"/>
    </source>
</evidence>
<dbReference type="RefSeq" id="XP_055901073.1">
    <property type="nucleotide sequence ID" value="XM_056045098.1"/>
</dbReference>
<evidence type="ECO:0000313" key="9">
    <source>
        <dbReference type="RefSeq" id="XP_055901072.1"/>
    </source>
</evidence>
<comment type="subcellular location">
    <subcellularLocation>
        <location evidence="1">Membrane</location>
    </subcellularLocation>
</comment>
<dbReference type="RefSeq" id="XP_055901072.1">
    <property type="nucleotide sequence ID" value="XM_056045097.1"/>
</dbReference>
<evidence type="ECO:0000256" key="7">
    <source>
        <dbReference type="SAM" id="Phobius"/>
    </source>
</evidence>
<dbReference type="Proteomes" id="UP001165740">
    <property type="component" value="Chromosome 10"/>
</dbReference>
<dbReference type="OrthoDB" id="10378879at2759"/>
<dbReference type="AlphaFoldDB" id="A0A9W3BNL0"/>
<dbReference type="RefSeq" id="XP_055901074.1">
    <property type="nucleotide sequence ID" value="XM_056045099.1"/>
</dbReference>
<dbReference type="Pfam" id="PF04505">
    <property type="entry name" value="CD225"/>
    <property type="match status" value="1"/>
</dbReference>
<evidence type="ECO:0000256" key="4">
    <source>
        <dbReference type="ARBA" id="ARBA00022989"/>
    </source>
</evidence>
<reference evidence="9 10" key="1">
    <citation type="submission" date="2025-04" db="UniProtKB">
        <authorList>
            <consortium name="RefSeq"/>
        </authorList>
    </citation>
    <scope>IDENTIFICATION</scope>
</reference>
<accession>A0A9W3BNL0</accession>
<evidence type="ECO:0000313" key="10">
    <source>
        <dbReference type="RefSeq" id="XP_055901073.1"/>
    </source>
</evidence>
<name>A0A9W3BNL0_BIOGL</name>
<protein>
    <submittedName>
        <fullName evidence="9 10">Uncharacterized protein LOC106051719</fullName>
    </submittedName>
</protein>
<keyword evidence="3 7" id="KW-0812">Transmembrane</keyword>
<feature type="compositionally biased region" description="Polar residues" evidence="6">
    <location>
        <begin position="24"/>
        <end position="38"/>
    </location>
</feature>
<evidence type="ECO:0000256" key="3">
    <source>
        <dbReference type="ARBA" id="ARBA00022692"/>
    </source>
</evidence>
<evidence type="ECO:0000256" key="6">
    <source>
        <dbReference type="SAM" id="MobiDB-lite"/>
    </source>
</evidence>
<dbReference type="GeneID" id="106051719"/>
<proteinExistence type="inferred from homology"/>
<comment type="similarity">
    <text evidence="2">Belongs to the CD225/Dispanin family.</text>
</comment>
<evidence type="ECO:0000256" key="5">
    <source>
        <dbReference type="ARBA" id="ARBA00023136"/>
    </source>
</evidence>
<dbReference type="GO" id="GO:0016020">
    <property type="term" value="C:membrane"/>
    <property type="evidence" value="ECO:0007669"/>
    <property type="project" value="UniProtKB-SubCell"/>
</dbReference>
<evidence type="ECO:0000313" key="11">
    <source>
        <dbReference type="RefSeq" id="XP_055901074.1"/>
    </source>
</evidence>
<organism evidence="8 9">
    <name type="scientific">Biomphalaria glabrata</name>
    <name type="common">Bloodfluke planorb</name>
    <name type="synonym">Freshwater snail</name>
    <dbReference type="NCBI Taxonomy" id="6526"/>
    <lineage>
        <taxon>Eukaryota</taxon>
        <taxon>Metazoa</taxon>
        <taxon>Spiralia</taxon>
        <taxon>Lophotrochozoa</taxon>
        <taxon>Mollusca</taxon>
        <taxon>Gastropoda</taxon>
        <taxon>Heterobranchia</taxon>
        <taxon>Euthyneura</taxon>
        <taxon>Panpulmonata</taxon>
        <taxon>Hygrophila</taxon>
        <taxon>Lymnaeoidea</taxon>
        <taxon>Planorbidae</taxon>
        <taxon>Biomphalaria</taxon>
    </lineage>
</organism>
<keyword evidence="4 7" id="KW-1133">Transmembrane helix</keyword>
<keyword evidence="8" id="KW-1185">Reference proteome</keyword>
<feature type="transmembrane region" description="Helical" evidence="7">
    <location>
        <begin position="110"/>
        <end position="137"/>
    </location>
</feature>